<feature type="compositionally biased region" description="Polar residues" evidence="1">
    <location>
        <begin position="479"/>
        <end position="512"/>
    </location>
</feature>
<feature type="compositionally biased region" description="Polar residues" evidence="1">
    <location>
        <begin position="589"/>
        <end position="598"/>
    </location>
</feature>
<reference evidence="2" key="1">
    <citation type="submission" date="2022-12" db="EMBL/GenBank/DDBJ databases">
        <authorList>
            <person name="Petersen C."/>
        </authorList>
    </citation>
    <scope>NUCLEOTIDE SEQUENCE</scope>
    <source>
        <strain evidence="2">IBT 35675</strain>
    </source>
</reference>
<feature type="compositionally biased region" description="Polar residues" evidence="1">
    <location>
        <begin position="72"/>
        <end position="96"/>
    </location>
</feature>
<feature type="region of interest" description="Disordered" evidence="1">
    <location>
        <begin position="438"/>
        <end position="523"/>
    </location>
</feature>
<keyword evidence="3" id="KW-1185">Reference proteome</keyword>
<dbReference type="EMBL" id="JAPZBR010000008">
    <property type="protein sequence ID" value="KAJ5342543.1"/>
    <property type="molecule type" value="Genomic_DNA"/>
</dbReference>
<evidence type="ECO:0000313" key="2">
    <source>
        <dbReference type="EMBL" id="KAJ5342543.1"/>
    </source>
</evidence>
<feature type="region of interest" description="Disordered" evidence="1">
    <location>
        <begin position="63"/>
        <end position="137"/>
    </location>
</feature>
<gene>
    <name evidence="2" type="ORF">N7541_011667</name>
</gene>
<dbReference type="AlphaFoldDB" id="A0A9W9UIM0"/>
<protein>
    <submittedName>
        <fullName evidence="2">Uncharacterized protein</fullName>
    </submittedName>
</protein>
<organism evidence="2 3">
    <name type="scientific">Penicillium brevicompactum</name>
    <dbReference type="NCBI Taxonomy" id="5074"/>
    <lineage>
        <taxon>Eukaryota</taxon>
        <taxon>Fungi</taxon>
        <taxon>Dikarya</taxon>
        <taxon>Ascomycota</taxon>
        <taxon>Pezizomycotina</taxon>
        <taxon>Eurotiomycetes</taxon>
        <taxon>Eurotiomycetidae</taxon>
        <taxon>Eurotiales</taxon>
        <taxon>Aspergillaceae</taxon>
        <taxon>Penicillium</taxon>
    </lineage>
</organism>
<reference evidence="2" key="2">
    <citation type="journal article" date="2023" name="IMA Fungus">
        <title>Comparative genomic study of the Penicillium genus elucidates a diverse pangenome and 15 lateral gene transfer events.</title>
        <authorList>
            <person name="Petersen C."/>
            <person name="Sorensen T."/>
            <person name="Nielsen M.R."/>
            <person name="Sondergaard T.E."/>
            <person name="Sorensen J.L."/>
            <person name="Fitzpatrick D.A."/>
            <person name="Frisvad J.C."/>
            <person name="Nielsen K.L."/>
        </authorList>
    </citation>
    <scope>NUCLEOTIDE SEQUENCE</scope>
    <source>
        <strain evidence="2">IBT 35675</strain>
    </source>
</reference>
<feature type="compositionally biased region" description="Basic and acidic residues" evidence="1">
    <location>
        <begin position="603"/>
        <end position="614"/>
    </location>
</feature>
<evidence type="ECO:0000256" key="1">
    <source>
        <dbReference type="SAM" id="MobiDB-lite"/>
    </source>
</evidence>
<feature type="region of interest" description="Disordered" evidence="1">
    <location>
        <begin position="1"/>
        <end position="24"/>
    </location>
</feature>
<sequence>MSASFSRRVRRRFSRESKHSGEHRIAFPFSLKSKPSTVKTENELAIFQDAGSSLMNARAYDSDAQCVGSPQHIKSANGSPSPGSRRMGQNNTSQSSREFDNIPRMKNGSAQNSPGSQRGNFGEYPSSTPHGSMRGHLGQNDARFAARVAGNQSTTSLNTQRSDELGNFARSHPHLHPSQEHLTPPTHEVNRRQGAFLTGSGENLQNLVVDWAKYMDSSANGPRNASSESLGRQSPQIMKPKRDRLVSTPTRSEARVPNLSDLDLSHRAKASDLISGPPSSNASITELPRAGRYGLPMVSSENVQSSMRSGSSTIVGPETPVQSTPHFRDVSSFYSRQSDEVFGSASTGIHSLRVHAANVMESLPNIQGRLVGDNGNMGNAPAASDQVTKNKFDLHQGAITPKSAEGYTTPVTNEGMRRVSPGWMTGGRRMGYGYTLVDSDEASPRQDGMDDAQQANAAYGRQASGSGTGVVSKHGMNGSVRQRTSLQSPVQTSASNGASRTNSSRHSPSKVPTNPKDESIASPIKWAKTKRNSLRDHGHAPLAVDLASESMFLGNVCSGGVQSLQQHQHMTPTRVDYVEDDGNFASRWSRGSLSSKRQSQSHKKNDTGDRRESYTPEISPTPNRRFSMDQSNRRPSVYFDPASQRSADKLNGQPSRSRSGRWILRFSRIRDSRRRSSKPPKEPSPDSSADYEECVSNGHGGADSFRSDVAADLANEYQECIQMPGAFYGSGWASRTSLIVDAE</sequence>
<feature type="compositionally biased region" description="Polar residues" evidence="1">
    <location>
        <begin position="218"/>
        <end position="236"/>
    </location>
</feature>
<name>A0A9W9UIM0_PENBR</name>
<comment type="caution">
    <text evidence="2">The sequence shown here is derived from an EMBL/GenBank/DDBJ whole genome shotgun (WGS) entry which is preliminary data.</text>
</comment>
<feature type="compositionally biased region" description="Polar residues" evidence="1">
    <location>
        <begin position="616"/>
        <end position="634"/>
    </location>
</feature>
<feature type="region of interest" description="Disordered" evidence="1">
    <location>
        <begin position="167"/>
        <end position="186"/>
    </location>
</feature>
<feature type="compositionally biased region" description="Basic and acidic residues" evidence="1">
    <location>
        <begin position="14"/>
        <end position="24"/>
    </location>
</feature>
<dbReference type="Proteomes" id="UP001148299">
    <property type="component" value="Unassembled WGS sequence"/>
</dbReference>
<proteinExistence type="predicted"/>
<evidence type="ECO:0000313" key="3">
    <source>
        <dbReference type="Proteomes" id="UP001148299"/>
    </source>
</evidence>
<feature type="compositionally biased region" description="Polar residues" evidence="1">
    <location>
        <begin position="108"/>
        <end position="130"/>
    </location>
</feature>
<feature type="region of interest" description="Disordered" evidence="1">
    <location>
        <begin position="587"/>
        <end position="705"/>
    </location>
</feature>
<accession>A0A9W9UIM0</accession>
<feature type="region of interest" description="Disordered" evidence="1">
    <location>
        <begin position="218"/>
        <end position="254"/>
    </location>
</feature>